<keyword evidence="3 4" id="KW-0443">Lipid metabolism</keyword>
<dbReference type="InterPro" id="IPR050301">
    <property type="entry name" value="NTE"/>
</dbReference>
<feature type="short sequence motif" description="GXSXG" evidence="4">
    <location>
        <begin position="38"/>
        <end position="42"/>
    </location>
</feature>
<evidence type="ECO:0000256" key="2">
    <source>
        <dbReference type="ARBA" id="ARBA00022963"/>
    </source>
</evidence>
<evidence type="ECO:0000256" key="1">
    <source>
        <dbReference type="ARBA" id="ARBA00022801"/>
    </source>
</evidence>
<organism evidence="6 7">
    <name type="scientific">Aquamicrobium lusatiense</name>
    <dbReference type="NCBI Taxonomy" id="89772"/>
    <lineage>
        <taxon>Bacteria</taxon>
        <taxon>Pseudomonadati</taxon>
        <taxon>Pseudomonadota</taxon>
        <taxon>Alphaproteobacteria</taxon>
        <taxon>Hyphomicrobiales</taxon>
        <taxon>Phyllobacteriaceae</taxon>
        <taxon>Aquamicrobium</taxon>
    </lineage>
</organism>
<dbReference type="Gene3D" id="3.40.1090.10">
    <property type="entry name" value="Cytosolic phospholipase A2 catalytic domain"/>
    <property type="match status" value="2"/>
</dbReference>
<name>A0A7W9S2L8_9HYPH</name>
<dbReference type="InterPro" id="IPR002641">
    <property type="entry name" value="PNPLA_dom"/>
</dbReference>
<dbReference type="Pfam" id="PF01734">
    <property type="entry name" value="Patatin"/>
    <property type="match status" value="1"/>
</dbReference>
<dbReference type="AlphaFoldDB" id="A0A7W9S2L8"/>
<feature type="active site" description="Proton acceptor" evidence="4">
    <location>
        <position position="168"/>
    </location>
</feature>
<dbReference type="PANTHER" id="PTHR14226">
    <property type="entry name" value="NEUROPATHY TARGET ESTERASE/SWISS CHEESE D.MELANOGASTER"/>
    <property type="match status" value="1"/>
</dbReference>
<reference evidence="6 7" key="1">
    <citation type="submission" date="2020-08" db="EMBL/GenBank/DDBJ databases">
        <title>Genomic Encyclopedia of Type Strains, Phase IV (KMG-IV): sequencing the most valuable type-strain genomes for metagenomic binning, comparative biology and taxonomic classification.</title>
        <authorList>
            <person name="Goeker M."/>
        </authorList>
    </citation>
    <scope>NUCLEOTIDE SEQUENCE [LARGE SCALE GENOMIC DNA]</scope>
    <source>
        <strain evidence="6 7">DSM 11099</strain>
    </source>
</reference>
<keyword evidence="2 4" id="KW-0442">Lipid degradation</keyword>
<dbReference type="SUPFAM" id="SSF52151">
    <property type="entry name" value="FabD/lysophospholipase-like"/>
    <property type="match status" value="1"/>
</dbReference>
<dbReference type="InterPro" id="IPR016035">
    <property type="entry name" value="Acyl_Trfase/lysoPLipase"/>
</dbReference>
<feature type="short sequence motif" description="DGA/G" evidence="4">
    <location>
        <begin position="168"/>
        <end position="170"/>
    </location>
</feature>
<evidence type="ECO:0000256" key="3">
    <source>
        <dbReference type="ARBA" id="ARBA00023098"/>
    </source>
</evidence>
<evidence type="ECO:0000313" key="7">
    <source>
        <dbReference type="Proteomes" id="UP000533306"/>
    </source>
</evidence>
<dbReference type="GO" id="GO:0016787">
    <property type="term" value="F:hydrolase activity"/>
    <property type="evidence" value="ECO:0007669"/>
    <property type="project" value="UniProtKB-UniRule"/>
</dbReference>
<dbReference type="GO" id="GO:0016042">
    <property type="term" value="P:lipid catabolic process"/>
    <property type="evidence" value="ECO:0007669"/>
    <property type="project" value="UniProtKB-UniRule"/>
</dbReference>
<dbReference type="EMBL" id="JACHEU010000001">
    <property type="protein sequence ID" value="MBB6012951.1"/>
    <property type="molecule type" value="Genomic_DNA"/>
</dbReference>
<evidence type="ECO:0000256" key="4">
    <source>
        <dbReference type="PROSITE-ProRule" id="PRU01161"/>
    </source>
</evidence>
<comment type="caution">
    <text evidence="6">The sequence shown here is derived from an EMBL/GenBank/DDBJ whole genome shotgun (WGS) entry which is preliminary data.</text>
</comment>
<evidence type="ECO:0000259" key="5">
    <source>
        <dbReference type="PROSITE" id="PS51635"/>
    </source>
</evidence>
<feature type="active site" description="Nucleophile" evidence="4">
    <location>
        <position position="40"/>
    </location>
</feature>
<gene>
    <name evidence="6" type="ORF">HNR59_002296</name>
</gene>
<keyword evidence="7" id="KW-1185">Reference proteome</keyword>
<feature type="short sequence motif" description="GXGXXG" evidence="4">
    <location>
        <begin position="11"/>
        <end position="16"/>
    </location>
</feature>
<dbReference type="PROSITE" id="PS51635">
    <property type="entry name" value="PNPLA"/>
    <property type="match status" value="1"/>
</dbReference>
<dbReference type="RefSeq" id="WP_183830108.1">
    <property type="nucleotide sequence ID" value="NZ_JACHEU010000001.1"/>
</dbReference>
<dbReference type="PANTHER" id="PTHR14226:SF29">
    <property type="entry name" value="NEUROPATHY TARGET ESTERASE SWS"/>
    <property type="match status" value="1"/>
</dbReference>
<proteinExistence type="predicted"/>
<dbReference type="Proteomes" id="UP000533306">
    <property type="component" value="Unassembled WGS sequence"/>
</dbReference>
<feature type="domain" description="PNPLA" evidence="5">
    <location>
        <begin position="7"/>
        <end position="181"/>
    </location>
</feature>
<protein>
    <submittedName>
        <fullName evidence="6">NTE family protein</fullName>
    </submittedName>
</protein>
<sequence>MSPTFGIAFGGGGARGLAHIHIVEAFDELGIRPVSIAGSSIGAIIGAAMASGMTGKEIRDYCRSILSKRSEVASRIWQSRPGSLAELMKGGLHVSQFNIERILKAFLPASIPDSFGGLQIPLKITATDYYGHSLAVLEDGDLLSAIAASAAIPALFRPVIRDGRLLIDGGIYNPIPFDLISHEADIVVAVDVIGAPVENGSRRPTSVDLMFGATQLLMQSIIDNKLTQVRPDVIICPPVSRFRVLDFLKFDAVMKETASVKDETKRRIDEALKARYEPKKH</sequence>
<evidence type="ECO:0000313" key="6">
    <source>
        <dbReference type="EMBL" id="MBB6012951.1"/>
    </source>
</evidence>
<accession>A0A7W9S2L8</accession>
<keyword evidence="1 4" id="KW-0378">Hydrolase</keyword>